<protein>
    <submittedName>
        <fullName evidence="1">Uncharacterized protein</fullName>
    </submittedName>
</protein>
<reference evidence="1 2" key="1">
    <citation type="submission" date="2014-09" db="EMBL/GenBank/DDBJ databases">
        <authorList>
            <person name="Chan K.-G."/>
        </authorList>
    </citation>
    <scope>NUCLEOTIDE SEQUENCE [LARGE SCALE GENOMIC DNA]</scope>
    <source>
        <strain evidence="1 2">ND04</strain>
    </source>
</reference>
<dbReference type="EMBL" id="CP009454">
    <property type="protein sequence ID" value="AIR87084.1"/>
    <property type="molecule type" value="Genomic_DNA"/>
</dbReference>
<accession>A0ABM5RM50</accession>
<name>A0ABM5RM50_9GAMM</name>
<evidence type="ECO:0000313" key="2">
    <source>
        <dbReference type="Proteomes" id="UP000029495"/>
    </source>
</evidence>
<gene>
    <name evidence="1" type="ORF">LH22_17060</name>
</gene>
<sequence length="90" mass="10260">MIVTFKNISTFDINANLHFVIKIVGTSHRRGSKLGTNCSGFNINHELVDGMTVGEYQSMIKRRFKVSDPQFSLTKHLKYDVEKGYLELHG</sequence>
<evidence type="ECO:0000313" key="1">
    <source>
        <dbReference type="EMBL" id="AIR87084.1"/>
    </source>
</evidence>
<dbReference type="RefSeq" id="WP_038648388.1">
    <property type="nucleotide sequence ID" value="NZ_CP009454.1"/>
</dbReference>
<dbReference type="Proteomes" id="UP000029495">
    <property type="component" value="Chromosome"/>
</dbReference>
<organism evidence="1 2">
    <name type="scientific">Pantoea rwandensis</name>
    <dbReference type="NCBI Taxonomy" id="1076550"/>
    <lineage>
        <taxon>Bacteria</taxon>
        <taxon>Pseudomonadati</taxon>
        <taxon>Pseudomonadota</taxon>
        <taxon>Gammaproteobacteria</taxon>
        <taxon>Enterobacterales</taxon>
        <taxon>Erwiniaceae</taxon>
        <taxon>Pantoea</taxon>
    </lineage>
</organism>
<keyword evidence="2" id="KW-1185">Reference proteome</keyword>
<proteinExistence type="predicted"/>